<keyword evidence="3" id="KW-1185">Reference proteome</keyword>
<keyword evidence="1" id="KW-0732">Signal</keyword>
<evidence type="ECO:0000256" key="1">
    <source>
        <dbReference type="SAM" id="SignalP"/>
    </source>
</evidence>
<protein>
    <submittedName>
        <fullName evidence="2">Uncharacterized protein</fullName>
    </submittedName>
</protein>
<gene>
    <name evidence="2" type="ORF">BB560_005783</name>
</gene>
<dbReference type="OrthoDB" id="5597238at2759"/>
<dbReference type="EMBL" id="MBFS01002470">
    <property type="protein sequence ID" value="PVU96908.1"/>
    <property type="molecule type" value="Genomic_DNA"/>
</dbReference>
<comment type="caution">
    <text evidence="2">The sequence shown here is derived from an EMBL/GenBank/DDBJ whole genome shotgun (WGS) entry which is preliminary data.</text>
</comment>
<evidence type="ECO:0000313" key="3">
    <source>
        <dbReference type="Proteomes" id="UP000245609"/>
    </source>
</evidence>
<name>A0A2T9YX60_9FUNG</name>
<accession>A0A2T9YX60</accession>
<dbReference type="AlphaFoldDB" id="A0A2T9YX60"/>
<evidence type="ECO:0000313" key="2">
    <source>
        <dbReference type="EMBL" id="PVU96908.1"/>
    </source>
</evidence>
<dbReference type="Proteomes" id="UP000245609">
    <property type="component" value="Unassembled WGS sequence"/>
</dbReference>
<feature type="non-terminal residue" evidence="2">
    <location>
        <position position="102"/>
    </location>
</feature>
<feature type="signal peptide" evidence="1">
    <location>
        <begin position="1"/>
        <end position="18"/>
    </location>
</feature>
<sequence length="102" mass="10833">MKFLALLTVLSSVGTALAQSASTTGPVVSAFLTEQQQCVVSKCNNDYANVGCVAECFGVPNPNESMINKTADCYKTCQDKNLAGTDMENCIDTCISAYYNPS</sequence>
<feature type="chain" id="PRO_5015562569" evidence="1">
    <location>
        <begin position="19"/>
        <end position="102"/>
    </location>
</feature>
<proteinExistence type="predicted"/>
<reference evidence="2 3" key="1">
    <citation type="journal article" date="2018" name="MBio">
        <title>Comparative Genomics Reveals the Core Gene Toolbox for the Fungus-Insect Symbiosis.</title>
        <authorList>
            <person name="Wang Y."/>
            <person name="Stata M."/>
            <person name="Wang W."/>
            <person name="Stajich J.E."/>
            <person name="White M.M."/>
            <person name="Moncalvo J.M."/>
        </authorList>
    </citation>
    <scope>NUCLEOTIDE SEQUENCE [LARGE SCALE GENOMIC DNA]</scope>
    <source>
        <strain evidence="2 3">SC-DP-2</strain>
    </source>
</reference>
<organism evidence="2 3">
    <name type="scientific">Smittium megazygosporum</name>
    <dbReference type="NCBI Taxonomy" id="133381"/>
    <lineage>
        <taxon>Eukaryota</taxon>
        <taxon>Fungi</taxon>
        <taxon>Fungi incertae sedis</taxon>
        <taxon>Zoopagomycota</taxon>
        <taxon>Kickxellomycotina</taxon>
        <taxon>Harpellomycetes</taxon>
        <taxon>Harpellales</taxon>
        <taxon>Legeriomycetaceae</taxon>
        <taxon>Smittium</taxon>
    </lineage>
</organism>